<dbReference type="PANTHER" id="PTHR14819:SF25">
    <property type="entry name" value="CHROMOSOME UNDETERMINED SCAFFOLD_52, WHOLE GENOME SHOTGUN SEQUENCE"/>
    <property type="match status" value="1"/>
</dbReference>
<evidence type="ECO:0000256" key="1">
    <source>
        <dbReference type="ARBA" id="ARBA00006828"/>
    </source>
</evidence>
<dbReference type="InterPro" id="IPR027417">
    <property type="entry name" value="P-loop_NTPase"/>
</dbReference>
<dbReference type="InterPro" id="IPR057365">
    <property type="entry name" value="URGCP"/>
</dbReference>
<dbReference type="Pfam" id="PF25683">
    <property type="entry name" value="URGCP_GTPase"/>
    <property type="match status" value="1"/>
</dbReference>
<reference evidence="3" key="1">
    <citation type="submission" date="2021-10" db="EMBL/GenBank/DDBJ databases">
        <title>Tropical sea cucumber genome reveals ecological adaptation and Cuvierian tubules defense mechanism.</title>
        <authorList>
            <person name="Chen T."/>
        </authorList>
    </citation>
    <scope>NUCLEOTIDE SEQUENCE</scope>
    <source>
        <strain evidence="3">Nanhai2018</strain>
        <tissue evidence="3">Muscle</tissue>
    </source>
</reference>
<dbReference type="Proteomes" id="UP001152320">
    <property type="component" value="Chromosome 22"/>
</dbReference>
<dbReference type="SUPFAM" id="SSF52540">
    <property type="entry name" value="P-loop containing nucleoside triphosphate hydrolases"/>
    <property type="match status" value="1"/>
</dbReference>
<sequence length="1915" mass="219841">MEFDVKNTKSTSRFPLRGLLLLSTDGKRFIHTKGTLAEISVVEVQKPPEEKTCSQTRNFFDKQKEDEFLSHCAQEYDNTPVGFSAEKSRAMKEWKGTEYMSKVKTTWFLERWFQMQSGDEFKLSPEAVESLQKMIGKLAFNDRENLQKDISIFLSEFGSHVSHGPYIVGGRLVEKVSISDCKELDKGELWDHIEAEFSNMDPEDVDILCAVRIKTENTEDELAEITRQVEMFGGDDQASDLQQWKDSLQNSNLVLSGVRSSDVLQPVWDIVNTQENLLGESCKALSSLMKETWYRDVGISKEESYMQKNLEILNILHINKVTYSLFEMTDLREADLKESNSKEDVMWTFVRSIGSLDFRVRKFRSHQSAMEEDSGDAGLVENTKAKKRGVDSSVSAMDVTFAILHRSDSFLRQELLWKMVECRLAVPILLPGLETKEIIEFQLWGLRKIYKSWKSKVTNKLSSDKSIVSHPLPIVSFLRFGTLPYSKSKLINKIIGKLQGNNDHPCFVDKEEEPPCAIGSKGTLEAAWFLPEGRSNDADLSNLRDAVALFNLRGNALDFPIQRQFAWKASDVVVALIGEEITQDLLHEIFDNAKGMTNHALCILPSKSSQCTYVSMEGLSNVTTLHSTSFLAAVGQDICKQLNQVLWASQKESERKTKFKTLESLTSLCNDLNIQIDEQTPQCQQGKQLAEKVKENISISAEEYKATHLPLQGTLWKEWASLDSKWSKGYGHQRFDTIEHYHDHLKQEMLNTRTQQLSKPPSNDIVTFVNALRQPRECRQYFIAWLNFFLNCLSFTTLGPLYKQLLEIYNSRRETNDDIFKLKTKSHLSDCDEAHLDELLKRDAELACNAQETSTEIDSLSLGVEHYIRELGQYYEAYEDLKGMVETNVETLVNVAMFPEIAADLLIDGQPLEILDGDVGRVPIKWVKAVFKAVNDKLGGDVMVRTISVLGIQSSGKSTLLNSMFGVKFAVGAGRCTRGVFIQLVKVHESLAEELSCDYLIVIDTEGLRAPGRSFHDDFRHDNELATFALCLADFTIINIAGQTVGKDMTDVLQIAAHAAIRMKSVHIKSSCCIIQQFVADPAAVEKNEASMLSILKLLDDATAAAAKDEGCGPSYTRFSDVFNLKRNEDLEYIPSLWQGSMAPPNHRYSETIKRLKRFILEDLKKHSRRSFEQFAERVLHVWNAVKEENFIFNFKNCEIALRYKTFHHMYGKWISEMRQTVIESESDAKQRLKTVPGEQLHEVKEKLRNDIKDVIKRECKRIQDQIVLYLKEQITDNDDQLHKFEDEFLKDLDLTEKNFTLDASKTLDRIVSDIAQLNEMDILLPKCRNELREKARTHAVEMRRTYVKETPFDELDCVEQINTVFEELWEGWIRPICKRHPMKGVTEEDVRKEFDEYLDCQRERKDLSRGLKKRLGISQNRCQVKADKLSCGNQTELVKKLIIKPLHDLEEDIGKELAFDPIIIRKLVDSAIDIVNENYPGVTLTQEDKVDGLLEVYEQAVPIILKGRRIYHTKYSLEAFLTQEKENLREDFRSLCVETFQNQRAVESFTNVLNEKVVDVVRNDLGFKIYETVRELCPYFNSKFAMFGYLLEDLAKKEEFNSYYKFLFELEEFIEEWSLQNIAEVCVAEIREGKSLIENIADMKIADIREQLLFCITSTTKNAKALEGDRAAGKEIDGEFDQTLISWINDFCKELRKNRSTLSLPADDVNNLRYFKVNDMSLFSSQVREHVEKQLVQTVFGTLNLPQVGNVKAAESMLLTLPTKPHKEIKRHVSGCTEQCPICHVPCDNMTVQHEKHRAELHYPEGLIGCATARDDCLACTICTSSVATDEPYWDGEKRRKYCDYQKDFPTWVIQPIQNDSPLKYWKWVMQRFNKDLAQLYGYQEAKLPEGWLCITKQEAIEDLREAYASKRKT</sequence>
<feature type="domain" description="VLIG-type G" evidence="2">
    <location>
        <begin position="941"/>
        <end position="1183"/>
    </location>
</feature>
<proteinExistence type="inferred from homology"/>
<accession>A0A9Q0YE45</accession>
<comment type="caution">
    <text evidence="3">The sequence shown here is derived from an EMBL/GenBank/DDBJ whole genome shotgun (WGS) entry which is preliminary data.</text>
</comment>
<comment type="similarity">
    <text evidence="1">Belongs to the TRAFAC class dynamin-like GTPase superfamily. Very large inducible GTPase (VLIG) family.</text>
</comment>
<dbReference type="GO" id="GO:0005525">
    <property type="term" value="F:GTP binding"/>
    <property type="evidence" value="ECO:0007669"/>
    <property type="project" value="InterPro"/>
</dbReference>
<dbReference type="PANTHER" id="PTHR14819">
    <property type="entry name" value="GTP-BINDING"/>
    <property type="match status" value="1"/>
</dbReference>
<keyword evidence="4" id="KW-1185">Reference proteome</keyword>
<dbReference type="PROSITE" id="PS51717">
    <property type="entry name" value="G_VLIG"/>
    <property type="match status" value="1"/>
</dbReference>
<dbReference type="Pfam" id="PF25496">
    <property type="entry name" value="URGCP"/>
    <property type="match status" value="1"/>
</dbReference>
<dbReference type="InterPro" id="IPR030383">
    <property type="entry name" value="G_VLIG_dom"/>
</dbReference>
<evidence type="ECO:0000313" key="3">
    <source>
        <dbReference type="EMBL" id="KAJ8020665.1"/>
    </source>
</evidence>
<organism evidence="3 4">
    <name type="scientific">Holothuria leucospilota</name>
    <name type="common">Black long sea cucumber</name>
    <name type="synonym">Mertensiothuria leucospilota</name>
    <dbReference type="NCBI Taxonomy" id="206669"/>
    <lineage>
        <taxon>Eukaryota</taxon>
        <taxon>Metazoa</taxon>
        <taxon>Echinodermata</taxon>
        <taxon>Eleutherozoa</taxon>
        <taxon>Echinozoa</taxon>
        <taxon>Holothuroidea</taxon>
        <taxon>Aspidochirotacea</taxon>
        <taxon>Aspidochirotida</taxon>
        <taxon>Holothuriidae</taxon>
        <taxon>Holothuria</taxon>
    </lineage>
</organism>
<evidence type="ECO:0000313" key="4">
    <source>
        <dbReference type="Proteomes" id="UP001152320"/>
    </source>
</evidence>
<evidence type="ECO:0000259" key="2">
    <source>
        <dbReference type="PROSITE" id="PS51717"/>
    </source>
</evidence>
<dbReference type="OrthoDB" id="1597724at2759"/>
<protein>
    <submittedName>
        <fullName evidence="3">Interferon-induced very large GTPase 1</fullName>
    </submittedName>
</protein>
<name>A0A9Q0YE45_HOLLE</name>
<gene>
    <name evidence="3" type="ORF">HOLleu_40316</name>
</gene>
<dbReference type="EMBL" id="JAIZAY010000022">
    <property type="protein sequence ID" value="KAJ8020665.1"/>
    <property type="molecule type" value="Genomic_DNA"/>
</dbReference>
<dbReference type="InterPro" id="IPR052986">
    <property type="entry name" value="VLIG_GTPase"/>
</dbReference>
<dbReference type="Gene3D" id="3.40.50.300">
    <property type="entry name" value="P-loop containing nucleotide triphosphate hydrolases"/>
    <property type="match status" value="1"/>
</dbReference>